<evidence type="ECO:0000256" key="1">
    <source>
        <dbReference type="SAM" id="Phobius"/>
    </source>
</evidence>
<protein>
    <submittedName>
        <fullName evidence="2">Uncharacterized protein</fullName>
    </submittedName>
</protein>
<organism evidence="2 3">
    <name type="scientific">Fusobacterium necrophorum subsp. funduliforme</name>
    <dbReference type="NCBI Taxonomy" id="143387"/>
    <lineage>
        <taxon>Bacteria</taxon>
        <taxon>Fusobacteriati</taxon>
        <taxon>Fusobacteriota</taxon>
        <taxon>Fusobacteriia</taxon>
        <taxon>Fusobacteriales</taxon>
        <taxon>Fusobacteriaceae</taxon>
        <taxon>Fusobacterium</taxon>
    </lineage>
</organism>
<name>A0A162J6D5_9FUSO</name>
<sequence>MAFRFLPCFYTKNKEKIKGESFFYEKMYNSFFLFLKGGSTMYKTFITYLFYFCKFTNKN</sequence>
<comment type="caution">
    <text evidence="2">The sequence shown here is derived from an EMBL/GenBank/DDBJ whole genome shotgun (WGS) entry which is preliminary data.</text>
</comment>
<reference evidence="2 3" key="1">
    <citation type="submission" date="2016-03" db="EMBL/GenBank/DDBJ databases">
        <title>Comparative genomics of human isolates of Fusobacterium necrophorum.</title>
        <authorList>
            <person name="Jensen A."/>
            <person name="Bank S."/>
            <person name="Andersen P.S."/>
            <person name="Kristensen L.H."/>
            <person name="Prag J."/>
        </authorList>
    </citation>
    <scope>NUCLEOTIDE SEQUENCE [LARGE SCALE GENOMIC DNA]</scope>
    <source>
        <strain evidence="2 3">LS_1264</strain>
    </source>
</reference>
<keyword evidence="1" id="KW-1133">Transmembrane helix</keyword>
<gene>
    <name evidence="2" type="ORF">A2J07_00340</name>
</gene>
<dbReference type="EMBL" id="LVEA01000001">
    <property type="protein sequence ID" value="KYL05216.1"/>
    <property type="molecule type" value="Genomic_DNA"/>
</dbReference>
<evidence type="ECO:0000313" key="3">
    <source>
        <dbReference type="Proteomes" id="UP000075816"/>
    </source>
</evidence>
<evidence type="ECO:0000313" key="2">
    <source>
        <dbReference type="EMBL" id="KYL05216.1"/>
    </source>
</evidence>
<proteinExistence type="predicted"/>
<dbReference type="AlphaFoldDB" id="A0A162J6D5"/>
<accession>A0A162J6D5</accession>
<keyword evidence="1" id="KW-0812">Transmembrane</keyword>
<keyword evidence="1" id="KW-0472">Membrane</keyword>
<dbReference type="Proteomes" id="UP000075816">
    <property type="component" value="Unassembled WGS sequence"/>
</dbReference>
<feature type="transmembrane region" description="Helical" evidence="1">
    <location>
        <begin position="31"/>
        <end position="53"/>
    </location>
</feature>